<feature type="signal peptide" evidence="7">
    <location>
        <begin position="1"/>
        <end position="21"/>
    </location>
</feature>
<evidence type="ECO:0000259" key="8">
    <source>
        <dbReference type="PROSITE" id="PS51007"/>
    </source>
</evidence>
<dbReference type="InterPro" id="IPR008168">
    <property type="entry name" value="Cyt_C_IC"/>
</dbReference>
<dbReference type="PANTHER" id="PTHR33751">
    <property type="entry name" value="CBB3-TYPE CYTOCHROME C OXIDASE SUBUNIT FIXP"/>
    <property type="match status" value="1"/>
</dbReference>
<keyword evidence="10" id="KW-1185">Reference proteome</keyword>
<proteinExistence type="predicted"/>
<gene>
    <name evidence="9" type="ORF">EPV75_03790</name>
</gene>
<reference evidence="9 10" key="1">
    <citation type="journal article" date="2018" name="Environ. Microbiol.">
        <title>Genomes of ubiquitous marine and hypersaline Hydrogenovibrio, Thiomicrorhabdus and Thiomicrospira spp. encode a diversity of mechanisms to sustain chemolithoautotrophy in heterogeneous environments.</title>
        <authorList>
            <person name="Scott K.M."/>
            <person name="Williams J."/>
            <person name="Porter C.M.B."/>
            <person name="Russel S."/>
            <person name="Harmer T.L."/>
            <person name="Paul J.H."/>
            <person name="Antonen K.M."/>
            <person name="Bridges M.K."/>
            <person name="Camper G.J."/>
            <person name="Campla C.K."/>
            <person name="Casella L.G."/>
            <person name="Chase E."/>
            <person name="Conrad J.W."/>
            <person name="Cruz M.C."/>
            <person name="Dunlap D.S."/>
            <person name="Duran L."/>
            <person name="Fahsbender E.M."/>
            <person name="Goldsmith D.B."/>
            <person name="Keeley R.F."/>
            <person name="Kondoff M.R."/>
            <person name="Kussy B.I."/>
            <person name="Lane M.K."/>
            <person name="Lawler S."/>
            <person name="Leigh B.A."/>
            <person name="Lewis C."/>
            <person name="Lostal L.M."/>
            <person name="Marking D."/>
            <person name="Mancera P.A."/>
            <person name="McClenthan E.C."/>
            <person name="McIntyre E.A."/>
            <person name="Mine J.A."/>
            <person name="Modi S."/>
            <person name="Moore B.D."/>
            <person name="Morgan W.A."/>
            <person name="Nelson K.M."/>
            <person name="Nguyen K.N."/>
            <person name="Ogburn N."/>
            <person name="Parrino D.G."/>
            <person name="Pedapudi A.D."/>
            <person name="Pelham R.P."/>
            <person name="Preece A.M."/>
            <person name="Rampersad E.A."/>
            <person name="Richardson J.C."/>
            <person name="Rodgers C.M."/>
            <person name="Schaffer B.L."/>
            <person name="Sheridan N.E."/>
            <person name="Solone M.R."/>
            <person name="Staley Z.R."/>
            <person name="Tabuchi M."/>
            <person name="Waide R.J."/>
            <person name="Wanjugi P.W."/>
            <person name="Young S."/>
            <person name="Clum A."/>
            <person name="Daum C."/>
            <person name="Huntemann M."/>
            <person name="Ivanova N."/>
            <person name="Kyrpides N."/>
            <person name="Mikhailova N."/>
            <person name="Palaniappan K."/>
            <person name="Pillay M."/>
            <person name="Reddy T.B.K."/>
            <person name="Shapiro N."/>
            <person name="Stamatis D."/>
            <person name="Varghese N."/>
            <person name="Woyke T."/>
            <person name="Boden R."/>
            <person name="Freyermuth S.K."/>
            <person name="Kerfeld C.A."/>
        </authorList>
    </citation>
    <scope>NUCLEOTIDE SEQUENCE [LARGE SCALE GENOMIC DNA]</scope>
    <source>
        <strain evidence="9 10">JR-2</strain>
    </source>
</reference>
<keyword evidence="5 6" id="KW-0408">Iron</keyword>
<dbReference type="RefSeq" id="WP_029939916.1">
    <property type="nucleotide sequence ID" value="NZ_CP035033.1"/>
</dbReference>
<organism evidence="9 10">
    <name type="scientific">Hydrogenovibrio thermophilus</name>
    <dbReference type="NCBI Taxonomy" id="265883"/>
    <lineage>
        <taxon>Bacteria</taxon>
        <taxon>Pseudomonadati</taxon>
        <taxon>Pseudomonadota</taxon>
        <taxon>Gammaproteobacteria</taxon>
        <taxon>Thiotrichales</taxon>
        <taxon>Piscirickettsiaceae</taxon>
        <taxon>Hydrogenovibrio</taxon>
    </lineage>
</organism>
<sequence length="99" mass="10851">MKKLFLIAFSSGLLFSQAAFAADMPAKAKTCVGCHGVDGNSVVPNFPKLAGQHAQYLEKALKDFRDGFRKDATMQAFAKNLSDKEIKELADYYASQKAK</sequence>
<dbReference type="AlphaFoldDB" id="A0A410H1R2"/>
<keyword evidence="3 6" id="KW-0479">Metal-binding</keyword>
<dbReference type="InterPro" id="IPR036909">
    <property type="entry name" value="Cyt_c-like_dom_sf"/>
</dbReference>
<dbReference type="Proteomes" id="UP000285478">
    <property type="component" value="Chromosome"/>
</dbReference>
<dbReference type="PROSITE" id="PS51007">
    <property type="entry name" value="CYTC"/>
    <property type="match status" value="1"/>
</dbReference>
<evidence type="ECO:0000256" key="6">
    <source>
        <dbReference type="PROSITE-ProRule" id="PRU00433"/>
    </source>
</evidence>
<keyword evidence="4" id="KW-0249">Electron transport</keyword>
<accession>A0A410H1R2</accession>
<evidence type="ECO:0000256" key="1">
    <source>
        <dbReference type="ARBA" id="ARBA00022448"/>
    </source>
</evidence>
<dbReference type="GO" id="GO:0020037">
    <property type="term" value="F:heme binding"/>
    <property type="evidence" value="ECO:0007669"/>
    <property type="project" value="InterPro"/>
</dbReference>
<evidence type="ECO:0000256" key="7">
    <source>
        <dbReference type="SAM" id="SignalP"/>
    </source>
</evidence>
<evidence type="ECO:0000256" key="3">
    <source>
        <dbReference type="ARBA" id="ARBA00022723"/>
    </source>
</evidence>
<dbReference type="Gene3D" id="1.10.760.10">
    <property type="entry name" value="Cytochrome c-like domain"/>
    <property type="match status" value="1"/>
</dbReference>
<dbReference type="SUPFAM" id="SSF46626">
    <property type="entry name" value="Cytochrome c"/>
    <property type="match status" value="1"/>
</dbReference>
<feature type="domain" description="Cytochrome c" evidence="8">
    <location>
        <begin position="11"/>
        <end position="97"/>
    </location>
</feature>
<dbReference type="KEGG" id="htr:EPV75_03790"/>
<dbReference type="InterPro" id="IPR009056">
    <property type="entry name" value="Cyt_c-like_dom"/>
</dbReference>
<dbReference type="GO" id="GO:0009055">
    <property type="term" value="F:electron transfer activity"/>
    <property type="evidence" value="ECO:0007669"/>
    <property type="project" value="InterPro"/>
</dbReference>
<dbReference type="GO" id="GO:0005506">
    <property type="term" value="F:iron ion binding"/>
    <property type="evidence" value="ECO:0007669"/>
    <property type="project" value="InterPro"/>
</dbReference>
<evidence type="ECO:0000313" key="10">
    <source>
        <dbReference type="Proteomes" id="UP000285478"/>
    </source>
</evidence>
<name>A0A410H1R2_9GAMM</name>
<dbReference type="EMBL" id="CP035033">
    <property type="protein sequence ID" value="QAB14858.1"/>
    <property type="molecule type" value="Genomic_DNA"/>
</dbReference>
<evidence type="ECO:0000256" key="4">
    <source>
        <dbReference type="ARBA" id="ARBA00022982"/>
    </source>
</evidence>
<dbReference type="PANTHER" id="PTHR33751:SF9">
    <property type="entry name" value="CYTOCHROME C4"/>
    <property type="match status" value="1"/>
</dbReference>
<evidence type="ECO:0000313" key="9">
    <source>
        <dbReference type="EMBL" id="QAB14858.1"/>
    </source>
</evidence>
<dbReference type="InterPro" id="IPR050597">
    <property type="entry name" value="Cytochrome_c_Oxidase_Subunit"/>
</dbReference>
<keyword evidence="7" id="KW-0732">Signal</keyword>
<dbReference type="Pfam" id="PF00034">
    <property type="entry name" value="Cytochrom_C"/>
    <property type="match status" value="1"/>
</dbReference>
<dbReference type="PRINTS" id="PR00605">
    <property type="entry name" value="CYTCHROMECIC"/>
</dbReference>
<protein>
    <submittedName>
        <fullName evidence="9">Cytochrome c</fullName>
    </submittedName>
</protein>
<feature type="chain" id="PRO_5019305984" evidence="7">
    <location>
        <begin position="22"/>
        <end position="99"/>
    </location>
</feature>
<keyword evidence="1" id="KW-0813">Transport</keyword>
<evidence type="ECO:0000256" key="5">
    <source>
        <dbReference type="ARBA" id="ARBA00023004"/>
    </source>
</evidence>
<evidence type="ECO:0000256" key="2">
    <source>
        <dbReference type="ARBA" id="ARBA00022617"/>
    </source>
</evidence>
<keyword evidence="2 6" id="KW-0349">Heme</keyword>